<dbReference type="AlphaFoldDB" id="A0A5M6IYW0"/>
<comment type="caution">
    <text evidence="2">The sequence shown here is derived from an EMBL/GenBank/DDBJ whole genome shotgun (WGS) entry which is preliminary data.</text>
</comment>
<reference evidence="2 3" key="1">
    <citation type="submission" date="2019-09" db="EMBL/GenBank/DDBJ databases">
        <title>Genome sequence of Rhodovastum atsumiense, a diverse member of the Acetobacteraceae family of non-sulfur purple photosynthetic bacteria.</title>
        <authorList>
            <person name="Meyer T."/>
            <person name="Kyndt J."/>
        </authorList>
    </citation>
    <scope>NUCLEOTIDE SEQUENCE [LARGE SCALE GENOMIC DNA]</scope>
    <source>
        <strain evidence="2 3">DSM 21279</strain>
    </source>
</reference>
<dbReference type="OrthoDB" id="6668483at2"/>
<accession>A0A5M6IYW0</accession>
<proteinExistence type="predicted"/>
<sequence length="436" mass="47764">MAADWGLVDTLLGGTRAMRRAGRRYLPQWPAEDDASYQARLASATLFPAYARTVSVLAGKPFGKPLTIGEDVPQRLRPWLEDVDLQGRNLHSFAAEICVNALSHGLCGILVDCPPNRGARSVAEERAAGIRPYMVHVRPGSILGWRTRAHGAATQLAQLRLLECVEEEDGPFTAREVEQVRVLEPGRWAVYRRQVVDGAEAWRIHEEGTTTLPVIPFVPVYGRRRGFMLGAPPMLELAHANVEHWQNKSDQQTILHVARVPLLFARGLGDAQITVGANSLIQTGSETAELRYVEHSGAAIEAGRRSLLDLEDRMRQTGAELLVIRPGNTTEAQTIADNEQGMCDLQRIMQAVEDSLDTALALMARWVGEKDGGHVSIYRDFGAATLAEASASLLFQMQSAGALSHQTLLGELKRRGILSPDIEVATEIARAQAQAR</sequence>
<organism evidence="2 3">
    <name type="scientific">Rhodovastum atsumiense</name>
    <dbReference type="NCBI Taxonomy" id="504468"/>
    <lineage>
        <taxon>Bacteria</taxon>
        <taxon>Pseudomonadati</taxon>
        <taxon>Pseudomonadota</taxon>
        <taxon>Alphaproteobacteria</taxon>
        <taxon>Acetobacterales</taxon>
        <taxon>Acetobacteraceae</taxon>
        <taxon>Rhodovastum</taxon>
    </lineage>
</organism>
<dbReference type="InterPro" id="IPR025129">
    <property type="entry name" value="DUF4055"/>
</dbReference>
<name>A0A5M6IYW0_9PROT</name>
<dbReference type="Proteomes" id="UP000325255">
    <property type="component" value="Unassembled WGS sequence"/>
</dbReference>
<evidence type="ECO:0000313" key="3">
    <source>
        <dbReference type="Proteomes" id="UP000325255"/>
    </source>
</evidence>
<dbReference type="Pfam" id="PF13264">
    <property type="entry name" value="DUF4055"/>
    <property type="match status" value="1"/>
</dbReference>
<protein>
    <submittedName>
        <fullName evidence="2">DUF4055 domain-containing protein</fullName>
    </submittedName>
</protein>
<evidence type="ECO:0000313" key="2">
    <source>
        <dbReference type="EMBL" id="KAA5613540.1"/>
    </source>
</evidence>
<evidence type="ECO:0000259" key="1">
    <source>
        <dbReference type="Pfam" id="PF13264"/>
    </source>
</evidence>
<gene>
    <name evidence="2" type="ORF">F1189_05235</name>
</gene>
<keyword evidence="3" id="KW-1185">Reference proteome</keyword>
<feature type="domain" description="DUF4055" evidence="1">
    <location>
        <begin position="233"/>
        <end position="366"/>
    </location>
</feature>
<dbReference type="EMBL" id="VWPK01000006">
    <property type="protein sequence ID" value="KAA5613540.1"/>
    <property type="molecule type" value="Genomic_DNA"/>
</dbReference>